<feature type="region of interest" description="Disordered" evidence="1">
    <location>
        <begin position="1"/>
        <end position="60"/>
    </location>
</feature>
<gene>
    <name evidence="2" type="ORF">PG993_006872</name>
</gene>
<feature type="compositionally biased region" description="Low complexity" evidence="1">
    <location>
        <begin position="1"/>
        <end position="51"/>
    </location>
</feature>
<dbReference type="EMBL" id="JAQQWK010000006">
    <property type="protein sequence ID" value="KAK8038461.1"/>
    <property type="molecule type" value="Genomic_DNA"/>
</dbReference>
<sequence length="242" mass="25313">MSQSASPSVSSPSSHSPHFVQPSHPPLSSGGPASSTATSSHFSATSSRPSSGQNFASKSVTSSQASATLSTKSALTSLSASSTQMSSVSSSSRRVSLGTATWTSTHATSTTPAIKSTTTTEVFPPGYSNVNNDACKDPPACSECLDGFALQCREDPNGGALRICQCEWNSGCRDDAEYGECIDMDCSREFRKSYHCDTVTVDPGMYPNGHCYCRDAPCRVEDCPDVSCGPGMQPACDANLEE</sequence>
<keyword evidence="3" id="KW-1185">Reference proteome</keyword>
<evidence type="ECO:0000313" key="2">
    <source>
        <dbReference type="EMBL" id="KAK8038461.1"/>
    </source>
</evidence>
<proteinExistence type="predicted"/>
<evidence type="ECO:0000313" key="3">
    <source>
        <dbReference type="Proteomes" id="UP001444661"/>
    </source>
</evidence>
<organism evidence="2 3">
    <name type="scientific">Apiospora rasikravindrae</name>
    <dbReference type="NCBI Taxonomy" id="990691"/>
    <lineage>
        <taxon>Eukaryota</taxon>
        <taxon>Fungi</taxon>
        <taxon>Dikarya</taxon>
        <taxon>Ascomycota</taxon>
        <taxon>Pezizomycotina</taxon>
        <taxon>Sordariomycetes</taxon>
        <taxon>Xylariomycetidae</taxon>
        <taxon>Amphisphaeriales</taxon>
        <taxon>Apiosporaceae</taxon>
        <taxon>Apiospora</taxon>
    </lineage>
</organism>
<evidence type="ECO:0000256" key="1">
    <source>
        <dbReference type="SAM" id="MobiDB-lite"/>
    </source>
</evidence>
<protein>
    <submittedName>
        <fullName evidence="2">Uncharacterized protein</fullName>
    </submittedName>
</protein>
<comment type="caution">
    <text evidence="2">The sequence shown here is derived from an EMBL/GenBank/DDBJ whole genome shotgun (WGS) entry which is preliminary data.</text>
</comment>
<name>A0ABR1SVV2_9PEZI</name>
<accession>A0ABR1SVV2</accession>
<reference evidence="2 3" key="1">
    <citation type="submission" date="2023-01" db="EMBL/GenBank/DDBJ databases">
        <title>Analysis of 21 Apiospora genomes using comparative genomics revels a genus with tremendous synthesis potential of carbohydrate active enzymes and secondary metabolites.</title>
        <authorList>
            <person name="Sorensen T."/>
        </authorList>
    </citation>
    <scope>NUCLEOTIDE SEQUENCE [LARGE SCALE GENOMIC DNA]</scope>
    <source>
        <strain evidence="2 3">CBS 33761</strain>
    </source>
</reference>
<dbReference type="Proteomes" id="UP001444661">
    <property type="component" value="Unassembled WGS sequence"/>
</dbReference>